<evidence type="ECO:0000313" key="2">
    <source>
        <dbReference type="EMBL" id="GIH71714.1"/>
    </source>
</evidence>
<protein>
    <submittedName>
        <fullName evidence="2">Uncharacterized protein</fullName>
    </submittedName>
</protein>
<gene>
    <name evidence="2" type="ORF">Mth01_39670</name>
</gene>
<comment type="caution">
    <text evidence="2">The sequence shown here is derived from an EMBL/GenBank/DDBJ whole genome shotgun (WGS) entry which is preliminary data.</text>
</comment>
<feature type="region of interest" description="Disordered" evidence="1">
    <location>
        <begin position="85"/>
        <end position="114"/>
    </location>
</feature>
<keyword evidence="3" id="KW-1185">Reference proteome</keyword>
<reference evidence="2" key="1">
    <citation type="submission" date="2021-01" db="EMBL/GenBank/DDBJ databases">
        <title>Whole genome shotgun sequence of Sphaerimonospora thailandensis NBRC 107569.</title>
        <authorList>
            <person name="Komaki H."/>
            <person name="Tamura T."/>
        </authorList>
    </citation>
    <scope>NUCLEOTIDE SEQUENCE</scope>
    <source>
        <strain evidence="2">NBRC 107569</strain>
    </source>
</reference>
<evidence type="ECO:0000256" key="1">
    <source>
        <dbReference type="SAM" id="MobiDB-lite"/>
    </source>
</evidence>
<name>A0A8J3RBM6_9ACTN</name>
<sequence length="146" mass="15485">MPGFTAARLAGVTVFRSQAVSPQINFTASGFACRPVSHTDPGLLTIANLGYENLSPALRHPAKKPENGGLADDQRAFDPVVRGIHAAAGHPRPLADRRDRQERPRAAPSHAAAAPAWRSQMVVTGYVGPPNAHETIANRAYMTSSG</sequence>
<dbReference type="AlphaFoldDB" id="A0A8J3RBM6"/>
<proteinExistence type="predicted"/>
<organism evidence="2 3">
    <name type="scientific">Sphaerimonospora thailandensis</name>
    <dbReference type="NCBI Taxonomy" id="795644"/>
    <lineage>
        <taxon>Bacteria</taxon>
        <taxon>Bacillati</taxon>
        <taxon>Actinomycetota</taxon>
        <taxon>Actinomycetes</taxon>
        <taxon>Streptosporangiales</taxon>
        <taxon>Streptosporangiaceae</taxon>
        <taxon>Sphaerimonospora</taxon>
    </lineage>
</organism>
<feature type="compositionally biased region" description="Basic and acidic residues" evidence="1">
    <location>
        <begin position="93"/>
        <end position="105"/>
    </location>
</feature>
<dbReference type="Proteomes" id="UP000610966">
    <property type="component" value="Unassembled WGS sequence"/>
</dbReference>
<dbReference type="EMBL" id="BOOG01000038">
    <property type="protein sequence ID" value="GIH71714.1"/>
    <property type="molecule type" value="Genomic_DNA"/>
</dbReference>
<evidence type="ECO:0000313" key="3">
    <source>
        <dbReference type="Proteomes" id="UP000610966"/>
    </source>
</evidence>
<accession>A0A8J3RBM6</accession>